<dbReference type="AlphaFoldDB" id="I3ZIN3"/>
<dbReference type="Gene3D" id="2.60.40.1120">
    <property type="entry name" value="Carboxypeptidase-like, regulatory domain"/>
    <property type="match status" value="1"/>
</dbReference>
<feature type="compositionally biased region" description="Polar residues" evidence="4">
    <location>
        <begin position="123"/>
        <end position="134"/>
    </location>
</feature>
<dbReference type="OrthoDB" id="98505at2"/>
<feature type="region of interest" description="Disordered" evidence="4">
    <location>
        <begin position="115"/>
        <end position="134"/>
    </location>
</feature>
<feature type="region of interest" description="Disordered" evidence="4">
    <location>
        <begin position="157"/>
        <end position="183"/>
    </location>
</feature>
<evidence type="ECO:0000256" key="1">
    <source>
        <dbReference type="ARBA" id="ARBA00004442"/>
    </source>
</evidence>
<comment type="subcellular location">
    <subcellularLocation>
        <location evidence="1">Cell outer membrane</location>
    </subcellularLocation>
</comment>
<keyword evidence="5" id="KW-0732">Signal</keyword>
<feature type="signal peptide" evidence="5">
    <location>
        <begin position="1"/>
        <end position="24"/>
    </location>
</feature>
<dbReference type="SUPFAM" id="SSF56935">
    <property type="entry name" value="Porins"/>
    <property type="match status" value="1"/>
</dbReference>
<dbReference type="eggNOG" id="COG4771">
    <property type="taxonomic scope" value="Bacteria"/>
</dbReference>
<name>I3ZIN3_TERRK</name>
<protein>
    <recommendedName>
        <fullName evidence="6">TonB-dependent transporter Oar-like beta-barrel domain-containing protein</fullName>
    </recommendedName>
</protein>
<dbReference type="Pfam" id="PF13620">
    <property type="entry name" value="CarboxypepD_reg"/>
    <property type="match status" value="1"/>
</dbReference>
<organism evidence="7 8">
    <name type="scientific">Terriglobus roseus (strain DSM 18391 / NRRL B-41598 / KBS 63)</name>
    <dbReference type="NCBI Taxonomy" id="926566"/>
    <lineage>
        <taxon>Bacteria</taxon>
        <taxon>Pseudomonadati</taxon>
        <taxon>Acidobacteriota</taxon>
        <taxon>Terriglobia</taxon>
        <taxon>Terriglobales</taxon>
        <taxon>Acidobacteriaceae</taxon>
        <taxon>Terriglobus</taxon>
    </lineage>
</organism>
<feature type="domain" description="TonB-dependent transporter Oar-like beta-barrel" evidence="6">
    <location>
        <begin position="550"/>
        <end position="919"/>
    </location>
</feature>
<evidence type="ECO:0000259" key="6">
    <source>
        <dbReference type="Pfam" id="PF25183"/>
    </source>
</evidence>
<evidence type="ECO:0000256" key="4">
    <source>
        <dbReference type="SAM" id="MobiDB-lite"/>
    </source>
</evidence>
<dbReference type="InterPro" id="IPR057601">
    <property type="entry name" value="Oar-like_b-barrel"/>
</dbReference>
<evidence type="ECO:0000313" key="8">
    <source>
        <dbReference type="Proteomes" id="UP000006056"/>
    </source>
</evidence>
<dbReference type="EMBL" id="CP003379">
    <property type="protein sequence ID" value="AFL89101.1"/>
    <property type="molecule type" value="Genomic_DNA"/>
</dbReference>
<evidence type="ECO:0000256" key="3">
    <source>
        <dbReference type="ARBA" id="ARBA00023237"/>
    </source>
</evidence>
<dbReference type="STRING" id="926566.Terro_2866"/>
<keyword evidence="8" id="KW-1185">Reference proteome</keyword>
<dbReference type="InterPro" id="IPR036942">
    <property type="entry name" value="Beta-barrel_TonB_sf"/>
</dbReference>
<feature type="chain" id="PRO_5003685114" description="TonB-dependent transporter Oar-like beta-barrel domain-containing protein" evidence="5">
    <location>
        <begin position="25"/>
        <end position="928"/>
    </location>
</feature>
<evidence type="ECO:0000313" key="7">
    <source>
        <dbReference type="EMBL" id="AFL89101.1"/>
    </source>
</evidence>
<accession>I3ZIN3</accession>
<keyword evidence="2" id="KW-0472">Membrane</keyword>
<feature type="compositionally biased region" description="Low complexity" evidence="4">
    <location>
        <begin position="157"/>
        <end position="169"/>
    </location>
</feature>
<dbReference type="RefSeq" id="WP_014786365.1">
    <property type="nucleotide sequence ID" value="NC_018014.1"/>
</dbReference>
<dbReference type="Pfam" id="PF25183">
    <property type="entry name" value="OMP_b-brl_4"/>
    <property type="match status" value="2"/>
</dbReference>
<evidence type="ECO:0000256" key="5">
    <source>
        <dbReference type="SAM" id="SignalP"/>
    </source>
</evidence>
<dbReference type="Proteomes" id="UP000006056">
    <property type="component" value="Chromosome"/>
</dbReference>
<sequence length="928" mass="99900">MKRPRYALAAGVAPALVFSASAAAQTGCTPLTGIVHDATSAIIPGASIQLDSTAAILGDSSGRFRIACVPAGRHTLHVTFDGFAPLSLEVKAPTSTDITVSMVPAEVATTVDVSDNDDNTVAENSPVSTGPSQTLTAGRLQTLADDPDDLLRQLQQMAAAGGGSPSSAAISVDGFQGGDNNTTLPPKSSIAYIKVNPDLFSAEFRNPPFGGGQIQVYTKAGQPTFHGALFATNSSQWMNARDPFSVTRAAIGKQRYGFELTGPILKKGSDFLLNLEHRSIDNFATVNAVGVDAAGVQTPILQNVPSPQRMWIGMAKVDWQLGPKNTFIASFNAWHNHRMNVGTGGNTLLQGGFNNVSYDNELRFTDVTTISAKVMHEARLGIEFDGRDVLPNSFAPQVQVAGAFTTGGNTSGAQRDHEIDATFEDDAIISLSKHLIKVGLQSEYLRERFRYTNNFNGTWLFGGGTAPVLDANHQPTSAKETITGVQQYVRALNGYAGGAPTQYFNVSGNPTLNLTQYRLALFFQDDWKVLPRLHIAIGLRYYTQSKPMVHNNFNPRFGVSWAPDKNSKWTLHAHAGLFSGRFGAHSYAQLLGMDGTNRVTSLIYSPSCPGSFDPNTCNPFTGATPLQSIRTIQPHLPNLFYSIQNIGFSHTIGKGWTVSADYNLAQMWHYTRTENINAPTNGQPLGPRPLAPNLNIQQWNSSGRGYGNLISMSVSNQSLKRLQFTVGSTRQAIVDTNNDDPFTAPQTTGTNVGEYARRAGNALWSVFGNATAKLPWAMQFSGSLNAQGDRPYNITTGFDNNGDGNFTDRPRLAPSGATVCSTAVTNNCAYATQFGLLSPTGTGATLNRNAGIQPWTVYLDTNLQRSFRLTRNPKAEHAQTLTANIRSSNALNHLNVTAVGNIVGSPQFGRPYQGDNGRRVEGGIRYGF</sequence>
<feature type="domain" description="TonB-dependent transporter Oar-like beta-barrel" evidence="6">
    <location>
        <begin position="300"/>
        <end position="547"/>
    </location>
</feature>
<evidence type="ECO:0000256" key="2">
    <source>
        <dbReference type="ARBA" id="ARBA00023136"/>
    </source>
</evidence>
<proteinExistence type="predicted"/>
<dbReference type="InterPro" id="IPR008969">
    <property type="entry name" value="CarboxyPept-like_regulatory"/>
</dbReference>
<dbReference type="Gene3D" id="2.40.170.20">
    <property type="entry name" value="TonB-dependent receptor, beta-barrel domain"/>
    <property type="match status" value="1"/>
</dbReference>
<keyword evidence="3" id="KW-0998">Cell outer membrane</keyword>
<dbReference type="GO" id="GO:0009279">
    <property type="term" value="C:cell outer membrane"/>
    <property type="evidence" value="ECO:0007669"/>
    <property type="project" value="UniProtKB-SubCell"/>
</dbReference>
<dbReference type="HOGENOM" id="CLU_006298_0_0_0"/>
<dbReference type="SUPFAM" id="SSF49464">
    <property type="entry name" value="Carboxypeptidase regulatory domain-like"/>
    <property type="match status" value="1"/>
</dbReference>
<gene>
    <name evidence="7" type="ordered locus">Terro_2866</name>
</gene>
<reference evidence="7 8" key="1">
    <citation type="submission" date="2012-06" db="EMBL/GenBank/DDBJ databases">
        <title>Complete genome of Terriglobus roseus DSM 18391.</title>
        <authorList>
            <consortium name="US DOE Joint Genome Institute (JGI-PGF)"/>
            <person name="Lucas S."/>
            <person name="Copeland A."/>
            <person name="Lapidus A."/>
            <person name="Glavina del Rio T."/>
            <person name="Dalin E."/>
            <person name="Tice H."/>
            <person name="Bruce D."/>
            <person name="Goodwin L."/>
            <person name="Pitluck S."/>
            <person name="Peters L."/>
            <person name="Mikhailova N."/>
            <person name="Munk A.C.C."/>
            <person name="Kyrpides N."/>
            <person name="Mavromatis K."/>
            <person name="Ivanova N."/>
            <person name="Brettin T."/>
            <person name="Detter J.C."/>
            <person name="Han C."/>
            <person name="Larimer F."/>
            <person name="Land M."/>
            <person name="Hauser L."/>
            <person name="Markowitz V."/>
            <person name="Cheng J.-F."/>
            <person name="Hugenholtz P."/>
            <person name="Woyke T."/>
            <person name="Wu D."/>
            <person name="Brambilla E."/>
            <person name="Klenk H.-P."/>
            <person name="Eisen J.A."/>
        </authorList>
    </citation>
    <scope>NUCLEOTIDE SEQUENCE [LARGE SCALE GENOMIC DNA]</scope>
    <source>
        <strain evidence="8">DSM 18391 / NRRL B-41598 / KBS 63</strain>
    </source>
</reference>
<dbReference type="KEGG" id="trs:Terro_2866"/>